<keyword evidence="2" id="KW-1185">Reference proteome</keyword>
<name>A0ABT3UWR9_9ACTN</name>
<dbReference type="Proteomes" id="UP001165590">
    <property type="component" value="Unassembled WGS sequence"/>
</dbReference>
<dbReference type="EMBL" id="JAIFZO010000002">
    <property type="protein sequence ID" value="MCX4232010.1"/>
    <property type="molecule type" value="Genomic_DNA"/>
</dbReference>
<gene>
    <name evidence="1" type="ORF">K3769_04290</name>
</gene>
<evidence type="ECO:0000313" key="1">
    <source>
        <dbReference type="EMBL" id="MCX4232010.1"/>
    </source>
</evidence>
<evidence type="ECO:0000313" key="2">
    <source>
        <dbReference type="Proteomes" id="UP001165590"/>
    </source>
</evidence>
<comment type="caution">
    <text evidence="1">The sequence shown here is derived from an EMBL/GenBank/DDBJ whole genome shotgun (WGS) entry which is preliminary data.</text>
</comment>
<reference evidence="1" key="1">
    <citation type="journal article" date="2022" name="bioRxiv">
        <title>Discovery and biosynthetic assessment of Streptomyces ortus sp nov. isolated from a deep-sea sponge.</title>
        <authorList>
            <person name="Williams S.E."/>
        </authorList>
    </citation>
    <scope>NUCLEOTIDE SEQUENCE</scope>
    <source>
        <strain evidence="1">A15ISP2-DRY2</strain>
    </source>
</reference>
<dbReference type="RefSeq" id="WP_267025113.1">
    <property type="nucleotide sequence ID" value="NZ_JAIFZO010000002.1"/>
</dbReference>
<organism evidence="1 2">
    <name type="scientific">Streptomyces ortus</name>
    <dbReference type="NCBI Taxonomy" id="2867268"/>
    <lineage>
        <taxon>Bacteria</taxon>
        <taxon>Bacillati</taxon>
        <taxon>Actinomycetota</taxon>
        <taxon>Actinomycetes</taxon>
        <taxon>Kitasatosporales</taxon>
        <taxon>Streptomycetaceae</taxon>
        <taxon>Streptomyces</taxon>
    </lineage>
</organism>
<proteinExistence type="predicted"/>
<sequence>MSETRVELRVAPEREADFDKHKHLLPGSEESRRRDGEHVILTWIAPDAPPDAAVMSPYFTHVGDRIELGGIDYYDTAGYHLT</sequence>
<protein>
    <submittedName>
        <fullName evidence="1">Uncharacterized protein</fullName>
    </submittedName>
</protein>
<accession>A0ABT3UWR9</accession>